<feature type="compositionally biased region" description="Basic and acidic residues" evidence="2">
    <location>
        <begin position="79"/>
        <end position="90"/>
    </location>
</feature>
<dbReference type="Pfam" id="PF13499">
    <property type="entry name" value="EF-hand_7"/>
    <property type="match status" value="1"/>
</dbReference>
<reference evidence="4" key="2">
    <citation type="journal article" date="2024" name="Plant">
        <title>Genomic evolution and insights into agronomic trait innovations of Sesamum species.</title>
        <authorList>
            <person name="Miao H."/>
            <person name="Wang L."/>
            <person name="Qu L."/>
            <person name="Liu H."/>
            <person name="Sun Y."/>
            <person name="Le M."/>
            <person name="Wang Q."/>
            <person name="Wei S."/>
            <person name="Zheng Y."/>
            <person name="Lin W."/>
            <person name="Duan Y."/>
            <person name="Cao H."/>
            <person name="Xiong S."/>
            <person name="Wang X."/>
            <person name="Wei L."/>
            <person name="Li C."/>
            <person name="Ma Q."/>
            <person name="Ju M."/>
            <person name="Zhao R."/>
            <person name="Li G."/>
            <person name="Mu C."/>
            <person name="Tian Q."/>
            <person name="Mei H."/>
            <person name="Zhang T."/>
            <person name="Gao T."/>
            <person name="Zhang H."/>
        </authorList>
    </citation>
    <scope>NUCLEOTIDE SEQUENCE</scope>
    <source>
        <strain evidence="4">KEN8</strain>
    </source>
</reference>
<comment type="caution">
    <text evidence="4">The sequence shown here is derived from an EMBL/GenBank/DDBJ whole genome shotgun (WGS) entry which is preliminary data.</text>
</comment>
<feature type="domain" description="EF-hand" evidence="3">
    <location>
        <begin position="268"/>
        <end position="303"/>
    </location>
</feature>
<feature type="region of interest" description="Disordered" evidence="2">
    <location>
        <begin position="1"/>
        <end position="43"/>
    </location>
</feature>
<evidence type="ECO:0000259" key="3">
    <source>
        <dbReference type="PROSITE" id="PS50222"/>
    </source>
</evidence>
<feature type="compositionally biased region" description="Acidic residues" evidence="2">
    <location>
        <begin position="91"/>
        <end position="118"/>
    </location>
</feature>
<dbReference type="AlphaFoldDB" id="A0AAW2NVQ6"/>
<dbReference type="SUPFAM" id="SSF47473">
    <property type="entry name" value="EF-hand"/>
    <property type="match status" value="1"/>
</dbReference>
<sequence>MPKSVEFSESESEEEISSEEEPENGAANGKGSPRNQEKLSDYEKLRLKRIEENKRRMDALGLSKIATSFMESVQKTPKKKNEGKGKRKLVDEDEEYNPIQDDEEMSSSAEEDEDDEEFSLSQKKKVKRKNSTPNKRGPIQKPTFDSDFVEDDDALMQAIALSLQDSAGFLDVKGSSKNSGAHLKKTTSSKIPATHTTDTASDKRKESSCIQDDPGKRKRKKPGTQITSRVQMTEDEMLIHFFQFDETGKGGITLRDVERLAIAHDFIWSEKEMADMIRCFDSDGDGKVSFDDFQNIVGRCKMLKGSDGGGTDFPIPLGLACACYPV</sequence>
<keyword evidence="1" id="KW-0106">Calcium</keyword>
<proteinExistence type="predicted"/>
<accession>A0AAW2NVQ6</accession>
<dbReference type="InterPro" id="IPR002048">
    <property type="entry name" value="EF_hand_dom"/>
</dbReference>
<gene>
    <name evidence="4" type="ORF">Scaly_1782900</name>
</gene>
<organism evidence="4">
    <name type="scientific">Sesamum calycinum</name>
    <dbReference type="NCBI Taxonomy" id="2727403"/>
    <lineage>
        <taxon>Eukaryota</taxon>
        <taxon>Viridiplantae</taxon>
        <taxon>Streptophyta</taxon>
        <taxon>Embryophyta</taxon>
        <taxon>Tracheophyta</taxon>
        <taxon>Spermatophyta</taxon>
        <taxon>Magnoliopsida</taxon>
        <taxon>eudicotyledons</taxon>
        <taxon>Gunneridae</taxon>
        <taxon>Pentapetalae</taxon>
        <taxon>asterids</taxon>
        <taxon>lamiids</taxon>
        <taxon>Lamiales</taxon>
        <taxon>Pedaliaceae</taxon>
        <taxon>Sesamum</taxon>
    </lineage>
</organism>
<dbReference type="InterPro" id="IPR011992">
    <property type="entry name" value="EF-hand-dom_pair"/>
</dbReference>
<evidence type="ECO:0000313" key="4">
    <source>
        <dbReference type="EMBL" id="KAL0347669.1"/>
    </source>
</evidence>
<protein>
    <recommendedName>
        <fullName evidence="3">EF-hand domain-containing protein</fullName>
    </recommendedName>
</protein>
<name>A0AAW2NVQ6_9LAMI</name>
<feature type="region of interest" description="Disordered" evidence="2">
    <location>
        <begin position="68"/>
        <end position="146"/>
    </location>
</feature>
<evidence type="ECO:0000256" key="2">
    <source>
        <dbReference type="SAM" id="MobiDB-lite"/>
    </source>
</evidence>
<dbReference type="Gene3D" id="1.10.238.10">
    <property type="entry name" value="EF-hand"/>
    <property type="match status" value="1"/>
</dbReference>
<dbReference type="CDD" id="cd00051">
    <property type="entry name" value="EFh"/>
    <property type="match status" value="1"/>
</dbReference>
<dbReference type="PROSITE" id="PS00018">
    <property type="entry name" value="EF_HAND_1"/>
    <property type="match status" value="1"/>
</dbReference>
<feature type="region of interest" description="Disordered" evidence="2">
    <location>
        <begin position="174"/>
        <end position="226"/>
    </location>
</feature>
<dbReference type="InterPro" id="IPR018247">
    <property type="entry name" value="EF_Hand_1_Ca_BS"/>
</dbReference>
<feature type="compositionally biased region" description="Acidic residues" evidence="2">
    <location>
        <begin position="8"/>
        <end position="23"/>
    </location>
</feature>
<reference evidence="4" key="1">
    <citation type="submission" date="2020-06" db="EMBL/GenBank/DDBJ databases">
        <authorList>
            <person name="Li T."/>
            <person name="Hu X."/>
            <person name="Zhang T."/>
            <person name="Song X."/>
            <person name="Zhang H."/>
            <person name="Dai N."/>
            <person name="Sheng W."/>
            <person name="Hou X."/>
            <person name="Wei L."/>
        </authorList>
    </citation>
    <scope>NUCLEOTIDE SEQUENCE</scope>
    <source>
        <strain evidence="4">KEN8</strain>
        <tissue evidence="4">Leaf</tissue>
    </source>
</reference>
<dbReference type="GO" id="GO:0005509">
    <property type="term" value="F:calcium ion binding"/>
    <property type="evidence" value="ECO:0007669"/>
    <property type="project" value="InterPro"/>
</dbReference>
<dbReference type="SMART" id="SM00054">
    <property type="entry name" value="EFh"/>
    <property type="match status" value="1"/>
</dbReference>
<feature type="compositionally biased region" description="Polar residues" evidence="2">
    <location>
        <begin position="188"/>
        <end position="199"/>
    </location>
</feature>
<evidence type="ECO:0000256" key="1">
    <source>
        <dbReference type="ARBA" id="ARBA00022837"/>
    </source>
</evidence>
<dbReference type="PROSITE" id="PS50222">
    <property type="entry name" value="EF_HAND_2"/>
    <property type="match status" value="1"/>
</dbReference>
<dbReference type="EMBL" id="JACGWM010000010">
    <property type="protein sequence ID" value="KAL0347669.1"/>
    <property type="molecule type" value="Genomic_DNA"/>
</dbReference>